<dbReference type="EMBL" id="JAFFZN010000020">
    <property type="protein sequence ID" value="MBO8187902.1"/>
    <property type="molecule type" value="Genomic_DNA"/>
</dbReference>
<accession>A0ABS3WXQ1</accession>
<proteinExistence type="predicted"/>
<keyword evidence="2" id="KW-1185">Reference proteome</keyword>
<dbReference type="Proteomes" id="UP001518976">
    <property type="component" value="Unassembled WGS sequence"/>
</dbReference>
<organism evidence="1 2">
    <name type="scientific">Streptomyces spirodelae</name>
    <dbReference type="NCBI Taxonomy" id="2812904"/>
    <lineage>
        <taxon>Bacteria</taxon>
        <taxon>Bacillati</taxon>
        <taxon>Actinomycetota</taxon>
        <taxon>Actinomycetes</taxon>
        <taxon>Kitasatosporales</taxon>
        <taxon>Streptomycetaceae</taxon>
        <taxon>Streptomyces</taxon>
    </lineage>
</organism>
<protein>
    <submittedName>
        <fullName evidence="1">Uncharacterized protein</fullName>
    </submittedName>
</protein>
<sequence>MLHRASHIADQLDTPAATPVRHWLNDQAEHEHALSLLTRGETYTFTAFDDATRYALSACATRSAR</sequence>
<gene>
    <name evidence="1" type="ORF">JW592_20890</name>
</gene>
<reference evidence="1 2" key="1">
    <citation type="submission" date="2021-02" db="EMBL/GenBank/DDBJ databases">
        <title>Streptomyces spirodelae sp. nov., isolated from duckweed.</title>
        <authorList>
            <person name="Saimee Y."/>
            <person name="Duangmal K."/>
        </authorList>
    </citation>
    <scope>NUCLEOTIDE SEQUENCE [LARGE SCALE GENOMIC DNA]</scope>
    <source>
        <strain evidence="1 2">DW4-2</strain>
    </source>
</reference>
<name>A0ABS3WXQ1_9ACTN</name>
<evidence type="ECO:0000313" key="2">
    <source>
        <dbReference type="Proteomes" id="UP001518976"/>
    </source>
</evidence>
<comment type="caution">
    <text evidence="1">The sequence shown here is derived from an EMBL/GenBank/DDBJ whole genome shotgun (WGS) entry which is preliminary data.</text>
</comment>
<dbReference type="RefSeq" id="WP_209266710.1">
    <property type="nucleotide sequence ID" value="NZ_JAFFZN010000020.1"/>
</dbReference>
<evidence type="ECO:0000313" key="1">
    <source>
        <dbReference type="EMBL" id="MBO8187902.1"/>
    </source>
</evidence>